<evidence type="ECO:0000256" key="7">
    <source>
        <dbReference type="ARBA" id="ARBA00024469"/>
    </source>
</evidence>
<keyword evidence="3 14" id="KW-0547">Nucleotide-binding</keyword>
<dbReference type="AlphaFoldDB" id="A0A8K9V0W5"/>
<sequence length="600" mass="66464">MCLPLYVIALPHVQDGARKSALQEDDNLMSYFHDDARTLYEVFQRGLQVSGNGPCLGYRKPGQPYQWLKYKQVSNRAEHLGSGLIHRGLKPTPDTFIGIFAQNRPEWIISELACYTYSMVAVPLYDTLGHEALEFIIKKADISTVLCDKQNKAETLLENCEKGETPELKTIILMDAFDTELTARGAKCGVDILSLKEVEDHLHKPVPPKPEDLSIICFTSGTTGDPKGAMLTHENVVSDAAGVIKTFEGDIKLLPDDMKYLQPTVFPVVPRLLNRVYDKVTQTPFKKWLLNFAIDRKLAEVKEGVIRKDSIWDKLIFHKVQESLGGRVRVMVTGAAPISPSVLNFLRASLGCQIFEAYGQTECTAACSFTMPGDATSGHVGAPIPCNIVKLVDVEEMNYFASNGEGEVCIKGKNVFIGYLKDPEKTAEALDKDGWLHTGDIGKWLPSGVLKIVDRKKNIFKLAQGEYIAPERIENVYIRSAPVAQVFVHGDSLQASLVAIVVPDPEVLPGFAQKLGVQGSHEELCKSQKIKKAIIADLVKLGRQAGLKSFEQVKDLYMHPELFTIENGLLTPTLKAKRADLKKLFQPQIDSLYAIPIVST</sequence>
<dbReference type="GO" id="GO:0005783">
    <property type="term" value="C:endoplasmic reticulum"/>
    <property type="evidence" value="ECO:0007669"/>
    <property type="project" value="TreeGrafter"/>
</dbReference>
<accession>A0A8K9V0W5</accession>
<dbReference type="InterPro" id="IPR045311">
    <property type="entry name" value="LC-FACS_euk"/>
</dbReference>
<comment type="catalytic activity">
    <reaction evidence="13">
        <text>hexadecanoate + ATP + CoA = hexadecanoyl-CoA + AMP + diphosphate</text>
        <dbReference type="Rhea" id="RHEA:30751"/>
        <dbReference type="ChEBI" id="CHEBI:7896"/>
        <dbReference type="ChEBI" id="CHEBI:30616"/>
        <dbReference type="ChEBI" id="CHEBI:33019"/>
        <dbReference type="ChEBI" id="CHEBI:57287"/>
        <dbReference type="ChEBI" id="CHEBI:57379"/>
        <dbReference type="ChEBI" id="CHEBI:456215"/>
    </reaction>
    <physiologicalReaction direction="left-to-right" evidence="13">
        <dbReference type="Rhea" id="RHEA:30752"/>
    </physiologicalReaction>
</comment>
<evidence type="ECO:0000256" key="9">
    <source>
        <dbReference type="ARBA" id="ARBA00024495"/>
    </source>
</evidence>
<comment type="function">
    <text evidence="14">Catalyzes the conversion of long-chain fatty acids to their active form acyl-CoAs for both synthesis of cellular lipids, and degradation via beta-oxidation.</text>
</comment>
<keyword evidence="2 14" id="KW-0436">Ligase</keyword>
<dbReference type="InterPro" id="IPR020845">
    <property type="entry name" value="AMP-binding_CS"/>
</dbReference>
<dbReference type="GO" id="GO:0005524">
    <property type="term" value="F:ATP binding"/>
    <property type="evidence" value="ECO:0007669"/>
    <property type="project" value="UniProtKB-KW"/>
</dbReference>
<dbReference type="PROSITE" id="PS00455">
    <property type="entry name" value="AMP_BINDING"/>
    <property type="match status" value="1"/>
</dbReference>
<evidence type="ECO:0000313" key="16">
    <source>
        <dbReference type="Ensembl" id="ENSOMYP00000113555.1"/>
    </source>
</evidence>
<protein>
    <recommendedName>
        <fullName evidence="14">Long-chain-fatty-acid--CoA ligase</fullName>
        <ecNumber evidence="14">6.2.1.3</ecNumber>
    </recommendedName>
</protein>
<comment type="catalytic activity">
    <reaction evidence="9">
        <text>12-hydroxy-(5Z,8Z,10E,14Z)-eicosatetraenoate + ATP + CoA = 12-hydroxy-(5Z,8Z,10E,14Z)-eicosatetraenoyl-CoA + AMP + diphosphate</text>
        <dbReference type="Rhea" id="RHEA:52112"/>
        <dbReference type="ChEBI" id="CHEBI:30616"/>
        <dbReference type="ChEBI" id="CHEBI:33019"/>
        <dbReference type="ChEBI" id="CHEBI:57287"/>
        <dbReference type="ChEBI" id="CHEBI:90718"/>
        <dbReference type="ChEBI" id="CHEBI:136408"/>
        <dbReference type="ChEBI" id="CHEBI:456215"/>
    </reaction>
    <physiologicalReaction direction="left-to-right" evidence="9">
        <dbReference type="Rhea" id="RHEA:52113"/>
    </physiologicalReaction>
</comment>
<dbReference type="CDD" id="cd05927">
    <property type="entry name" value="LC-FACS_euk"/>
    <property type="match status" value="1"/>
</dbReference>
<keyword evidence="4 14" id="KW-0276">Fatty acid metabolism</keyword>
<dbReference type="GO" id="GO:0035338">
    <property type="term" value="P:long-chain fatty-acyl-CoA biosynthetic process"/>
    <property type="evidence" value="ECO:0007669"/>
    <property type="project" value="TreeGrafter"/>
</dbReference>
<evidence type="ECO:0000256" key="5">
    <source>
        <dbReference type="ARBA" id="ARBA00022840"/>
    </source>
</evidence>
<dbReference type="Pfam" id="PF00501">
    <property type="entry name" value="AMP-binding"/>
    <property type="match status" value="2"/>
</dbReference>
<evidence type="ECO:0000256" key="1">
    <source>
        <dbReference type="ARBA" id="ARBA00006432"/>
    </source>
</evidence>
<dbReference type="GO" id="GO:0047676">
    <property type="term" value="F:arachidonate-CoA ligase activity"/>
    <property type="evidence" value="ECO:0007669"/>
    <property type="project" value="UniProtKB-EC"/>
</dbReference>
<evidence type="ECO:0000256" key="13">
    <source>
        <dbReference type="ARBA" id="ARBA00049139"/>
    </source>
</evidence>
<keyword evidence="17" id="KW-1185">Reference proteome</keyword>
<evidence type="ECO:0000256" key="11">
    <source>
        <dbReference type="ARBA" id="ARBA00024548"/>
    </source>
</evidence>
<comment type="similarity">
    <text evidence="1 14">Belongs to the ATP-dependent AMP-binding enzyme family.</text>
</comment>
<evidence type="ECO:0000256" key="12">
    <source>
        <dbReference type="ARBA" id="ARBA00024565"/>
    </source>
</evidence>
<dbReference type="GeneTree" id="ENSGT00940000156651"/>
<evidence type="ECO:0000256" key="3">
    <source>
        <dbReference type="ARBA" id="ARBA00022741"/>
    </source>
</evidence>
<evidence type="ECO:0000313" key="17">
    <source>
        <dbReference type="Proteomes" id="UP000694395"/>
    </source>
</evidence>
<reference evidence="16" key="1">
    <citation type="submission" date="2020-07" db="EMBL/GenBank/DDBJ databases">
        <title>A long reads based de novo assembly of the rainbow trout Arlee double haploid line genome.</title>
        <authorList>
            <person name="Gao G."/>
            <person name="Palti Y."/>
        </authorList>
    </citation>
    <scope>NUCLEOTIDE SEQUENCE [LARGE SCALE GENOMIC DNA]</scope>
</reference>
<dbReference type="InterPro" id="IPR042099">
    <property type="entry name" value="ANL_N_sf"/>
</dbReference>
<evidence type="ECO:0000256" key="8">
    <source>
        <dbReference type="ARBA" id="ARBA00024484"/>
    </source>
</evidence>
<dbReference type="GO" id="GO:0016020">
    <property type="term" value="C:membrane"/>
    <property type="evidence" value="ECO:0007669"/>
    <property type="project" value="TreeGrafter"/>
</dbReference>
<reference evidence="16" key="3">
    <citation type="submission" date="2025-09" db="UniProtKB">
        <authorList>
            <consortium name="Ensembl"/>
        </authorList>
    </citation>
    <scope>IDENTIFICATION</scope>
</reference>
<keyword evidence="6 14" id="KW-0443">Lipid metabolism</keyword>
<evidence type="ECO:0000256" key="2">
    <source>
        <dbReference type="ARBA" id="ARBA00022598"/>
    </source>
</evidence>
<dbReference type="InterPro" id="IPR000873">
    <property type="entry name" value="AMP-dep_synth/lig_dom"/>
</dbReference>
<comment type="catalytic activity">
    <reaction evidence="12">
        <text>(E)-hexadec-2-enoate + ATP + CoA = (2E)-hexadecenoyl-CoA + AMP + diphosphate</text>
        <dbReference type="Rhea" id="RHEA:36139"/>
        <dbReference type="ChEBI" id="CHEBI:30616"/>
        <dbReference type="ChEBI" id="CHEBI:33019"/>
        <dbReference type="ChEBI" id="CHEBI:57287"/>
        <dbReference type="ChEBI" id="CHEBI:61526"/>
        <dbReference type="ChEBI" id="CHEBI:72745"/>
        <dbReference type="ChEBI" id="CHEBI:456215"/>
    </reaction>
    <physiologicalReaction direction="left-to-right" evidence="12">
        <dbReference type="Rhea" id="RHEA:36140"/>
    </physiologicalReaction>
</comment>
<keyword evidence="5 14" id="KW-0067">ATP-binding</keyword>
<dbReference type="PANTHER" id="PTHR43272">
    <property type="entry name" value="LONG-CHAIN-FATTY-ACID--COA LIGASE"/>
    <property type="match status" value="1"/>
</dbReference>
<name>A0A8K9V0W5_ONCMY</name>
<dbReference type="GO" id="GO:0010747">
    <property type="term" value="P:positive regulation of long-chain fatty acid import across plasma membrane"/>
    <property type="evidence" value="ECO:0007669"/>
    <property type="project" value="TreeGrafter"/>
</dbReference>
<comment type="catalytic activity">
    <reaction evidence="11">
        <text>(5Z,8Z,11Z,14Z)-eicosatetraenoate + ATP + CoA = (5Z,8Z,11Z,14Z)-eicosatetraenoyl-CoA + AMP + diphosphate</text>
        <dbReference type="Rhea" id="RHEA:19713"/>
        <dbReference type="ChEBI" id="CHEBI:30616"/>
        <dbReference type="ChEBI" id="CHEBI:32395"/>
        <dbReference type="ChEBI" id="CHEBI:33019"/>
        <dbReference type="ChEBI" id="CHEBI:57287"/>
        <dbReference type="ChEBI" id="CHEBI:57368"/>
        <dbReference type="ChEBI" id="CHEBI:456215"/>
        <dbReference type="EC" id="6.2.1.15"/>
    </reaction>
    <physiologicalReaction direction="left-to-right" evidence="11">
        <dbReference type="Rhea" id="RHEA:19714"/>
    </physiologicalReaction>
</comment>
<dbReference type="EC" id="6.2.1.3" evidence="14"/>
<comment type="catalytic activity">
    <reaction evidence="8">
        <text>a long-chain fatty acid + ATP + CoA = a long-chain fatty acyl-CoA + AMP + diphosphate</text>
        <dbReference type="Rhea" id="RHEA:15421"/>
        <dbReference type="ChEBI" id="CHEBI:30616"/>
        <dbReference type="ChEBI" id="CHEBI:33019"/>
        <dbReference type="ChEBI" id="CHEBI:57287"/>
        <dbReference type="ChEBI" id="CHEBI:57560"/>
        <dbReference type="ChEBI" id="CHEBI:83139"/>
        <dbReference type="ChEBI" id="CHEBI:456215"/>
        <dbReference type="EC" id="6.2.1.3"/>
    </reaction>
    <physiologicalReaction direction="left-to-right" evidence="8">
        <dbReference type="Rhea" id="RHEA:15422"/>
    </physiologicalReaction>
</comment>
<proteinExistence type="inferred from homology"/>
<evidence type="ECO:0000256" key="4">
    <source>
        <dbReference type="ARBA" id="ARBA00022832"/>
    </source>
</evidence>
<evidence type="ECO:0000256" key="14">
    <source>
        <dbReference type="RuleBase" id="RU369030"/>
    </source>
</evidence>
<feature type="domain" description="AMP-dependent synthetase/ligase" evidence="15">
    <location>
        <begin position="63"/>
        <end position="243"/>
    </location>
</feature>
<reference evidence="16" key="2">
    <citation type="submission" date="2025-08" db="UniProtKB">
        <authorList>
            <consortium name="Ensembl"/>
        </authorList>
    </citation>
    <scope>IDENTIFICATION</scope>
</reference>
<evidence type="ECO:0000256" key="6">
    <source>
        <dbReference type="ARBA" id="ARBA00023098"/>
    </source>
</evidence>
<organism evidence="16 17">
    <name type="scientific">Oncorhynchus mykiss</name>
    <name type="common">Rainbow trout</name>
    <name type="synonym">Salmo gairdneri</name>
    <dbReference type="NCBI Taxonomy" id="8022"/>
    <lineage>
        <taxon>Eukaryota</taxon>
        <taxon>Metazoa</taxon>
        <taxon>Chordata</taxon>
        <taxon>Craniata</taxon>
        <taxon>Vertebrata</taxon>
        <taxon>Euteleostomi</taxon>
        <taxon>Actinopterygii</taxon>
        <taxon>Neopterygii</taxon>
        <taxon>Teleostei</taxon>
        <taxon>Protacanthopterygii</taxon>
        <taxon>Salmoniformes</taxon>
        <taxon>Salmonidae</taxon>
        <taxon>Salmoninae</taxon>
        <taxon>Oncorhynchus</taxon>
    </lineage>
</organism>
<evidence type="ECO:0000256" key="10">
    <source>
        <dbReference type="ARBA" id="ARBA00024532"/>
    </source>
</evidence>
<comment type="catalytic activity">
    <reaction evidence="7">
        <text>5-hydroxy-(6E,8Z,11Z,14Z)-eicosatetraenoate + ATP + CoA = 5-hydroxy-(6E,8Z,11Z,14Z)-eicosatetraenoyl-CoA + AMP + diphosphate</text>
        <dbReference type="Rhea" id="RHEA:52108"/>
        <dbReference type="ChEBI" id="CHEBI:30616"/>
        <dbReference type="ChEBI" id="CHEBI:33019"/>
        <dbReference type="ChEBI" id="CHEBI:57287"/>
        <dbReference type="ChEBI" id="CHEBI:65341"/>
        <dbReference type="ChEBI" id="CHEBI:136407"/>
        <dbReference type="ChEBI" id="CHEBI:456215"/>
    </reaction>
    <physiologicalReaction direction="left-to-right" evidence="7">
        <dbReference type="Rhea" id="RHEA:52109"/>
    </physiologicalReaction>
</comment>
<evidence type="ECO:0000259" key="15">
    <source>
        <dbReference type="Pfam" id="PF00501"/>
    </source>
</evidence>
<dbReference type="Ensembl" id="ENSOMYT00000129496.1">
    <property type="protein sequence ID" value="ENSOMYP00000113555.1"/>
    <property type="gene ID" value="ENSOMYG00000035653.2"/>
</dbReference>
<dbReference type="Gene3D" id="3.40.50.12780">
    <property type="entry name" value="N-terminal domain of ligase-like"/>
    <property type="match status" value="2"/>
</dbReference>
<dbReference type="Proteomes" id="UP000694395">
    <property type="component" value="Chromosome 16"/>
</dbReference>
<comment type="catalytic activity">
    <reaction evidence="10">
        <text>15-hydroxy-(5Z,8Z,11Z,13E)-eicosatetraenoate + ATP + CoA = 15-hydroxy-(5Z,8Z,11Z,13E)-eicosatetraenoyl-CoA + AMP + diphosphate</text>
        <dbReference type="Rhea" id="RHEA:52116"/>
        <dbReference type="ChEBI" id="CHEBI:30616"/>
        <dbReference type="ChEBI" id="CHEBI:33019"/>
        <dbReference type="ChEBI" id="CHEBI:57287"/>
        <dbReference type="ChEBI" id="CHEBI:78832"/>
        <dbReference type="ChEBI" id="CHEBI:136409"/>
        <dbReference type="ChEBI" id="CHEBI:456215"/>
    </reaction>
    <physiologicalReaction direction="left-to-right" evidence="10">
        <dbReference type="Rhea" id="RHEA:52117"/>
    </physiologicalReaction>
</comment>
<dbReference type="GO" id="GO:0005739">
    <property type="term" value="C:mitochondrion"/>
    <property type="evidence" value="ECO:0007669"/>
    <property type="project" value="TreeGrafter"/>
</dbReference>
<feature type="domain" description="AMP-dependent synthetase/ligase" evidence="15">
    <location>
        <begin position="251"/>
        <end position="420"/>
    </location>
</feature>
<dbReference type="PANTHER" id="PTHR43272:SF107">
    <property type="entry name" value="LONG-CHAIN-FATTY-ACID--COA LIGASE 5"/>
    <property type="match status" value="1"/>
</dbReference>
<dbReference type="SUPFAM" id="SSF56801">
    <property type="entry name" value="Acetyl-CoA synthetase-like"/>
    <property type="match status" value="1"/>
</dbReference>